<proteinExistence type="predicted"/>
<dbReference type="InterPro" id="IPR023214">
    <property type="entry name" value="HAD_sf"/>
</dbReference>
<dbReference type="Gene3D" id="1.10.150.400">
    <property type="match status" value="1"/>
</dbReference>
<evidence type="ECO:0000313" key="4">
    <source>
        <dbReference type="Proteomes" id="UP000182836"/>
    </source>
</evidence>
<dbReference type="Gene3D" id="3.40.50.1000">
    <property type="entry name" value="HAD superfamily/HAD-like"/>
    <property type="match status" value="1"/>
</dbReference>
<keyword evidence="2" id="KW-0378">Hydrolase</keyword>
<sequence>MNELWRRDRYLSLEYKYLLKKKIISLDVFDTVLFRLFHSPTALFLKVGELAIKEKHVRSGLTPVEFQQLRILAERKARSHMKKIEGHNEVNLKQIYNSMPASIGNVEKLMEIEFKLEKQYCYLNPSIMSLISEFKAKGIRICLLSDMYLSGEQIKELLISNGFPKDWIDLLLVSNEVGGDKASGKLFEKLFSTYPNIEKKQIAHIGDNKNADIEGAQRVGIRAIHYDVVPANLHSLFEWERIRHGEFLPEIVSLRKLAYSMTAGMNLEDTFWFRYGAVVLGPFLTLFSDWVLEQCVREGKNKIYPLMREGALLSTLLQESALKSEVSCDIKPIYVSRQATYFPSIETFDKEQLGNMFEKKNFTVGHLLEMFSLEGDDTLRKYWKTKLTACKDIMIMPDQSLRQYIISFFEQSDVVEYLSVFLNQKRELFVEYIQQECDFSSKIVTVDFGFKGTIQKYMESALSIAGIKVDMTHLLAIGAEATKDCLIKGMDVRGWMGSAGENNNIIKTFMRSPEVFEELIMANCGSTVGYEYDRNHKVIPVLGVNIYDEKEWRKREVCQQGILLFQKLWFYLKKKKPFVYEQLLERKQEWGMSLHRALDMPMYEEVTKLGSLSHSDNFGSTDVFCLCKDEERQLLRDIGIDSFLSRTRRGYHDLPIYWPQGILTQEDPSYLFKKYLYESEAFSYLAIMNDMVSEIKQKGFLDIIIYGAGEVGSAMMKISNIHHVNVHGIVDRKQSLWGSIIDGVEIISLDEAIAKGIHVYAVASLAFAKEIEKDIEERYSKYDIKPVIFTSVSS</sequence>
<reference evidence="1 3" key="1">
    <citation type="submission" date="2015-07" db="EMBL/GenBank/DDBJ databases">
        <title>Fjat-14205 dsm 2895.</title>
        <authorList>
            <person name="Liu B."/>
            <person name="Wang J."/>
            <person name="Zhu Y."/>
            <person name="Liu G."/>
            <person name="Chen Q."/>
            <person name="Chen Z."/>
            <person name="Lan J."/>
            <person name="Che J."/>
            <person name="Ge C."/>
            <person name="Shi H."/>
            <person name="Pan Z."/>
            <person name="Liu X."/>
        </authorList>
    </citation>
    <scope>NUCLEOTIDE SEQUENCE [LARGE SCALE GENOMIC DNA]</scope>
    <source>
        <strain evidence="1 3">DSM 2895</strain>
    </source>
</reference>
<dbReference type="OrthoDB" id="9816564at2"/>
<protein>
    <submittedName>
        <fullName evidence="2">Predicted hydrolase, HAD superfamily</fullName>
    </submittedName>
</protein>
<dbReference type="Pfam" id="PF00702">
    <property type="entry name" value="Hydrolase"/>
    <property type="match status" value="1"/>
</dbReference>
<dbReference type="GO" id="GO:0016787">
    <property type="term" value="F:hydrolase activity"/>
    <property type="evidence" value="ECO:0007669"/>
    <property type="project" value="UniProtKB-KW"/>
</dbReference>
<dbReference type="CDD" id="cd01427">
    <property type="entry name" value="HAD_like"/>
    <property type="match status" value="1"/>
</dbReference>
<organism evidence="1 3">
    <name type="scientific">Aneurinibacillus migulanus</name>
    <name type="common">Bacillus migulanus</name>
    <dbReference type="NCBI Taxonomy" id="47500"/>
    <lineage>
        <taxon>Bacteria</taxon>
        <taxon>Bacillati</taxon>
        <taxon>Bacillota</taxon>
        <taxon>Bacilli</taxon>
        <taxon>Bacillales</taxon>
        <taxon>Paenibacillaceae</taxon>
        <taxon>Aneurinibacillus group</taxon>
        <taxon>Aneurinibacillus</taxon>
    </lineage>
</organism>
<name>A0A0D1XZG7_ANEMI</name>
<dbReference type="EMBL" id="LGUG01000004">
    <property type="protein sequence ID" value="KON94618.1"/>
    <property type="molecule type" value="Genomic_DNA"/>
</dbReference>
<dbReference type="Proteomes" id="UP000182836">
    <property type="component" value="Unassembled WGS sequence"/>
</dbReference>
<dbReference type="RefSeq" id="WP_043067662.1">
    <property type="nucleotide sequence ID" value="NZ_BJOA01000081.1"/>
</dbReference>
<dbReference type="STRING" id="47500.AF333_03035"/>
<dbReference type="PATRIC" id="fig|47500.8.peg.2967"/>
<dbReference type="Proteomes" id="UP000037269">
    <property type="component" value="Unassembled WGS sequence"/>
</dbReference>
<keyword evidence="3" id="KW-1185">Reference proteome</keyword>
<dbReference type="EMBL" id="FNED01000004">
    <property type="protein sequence ID" value="SDI48159.1"/>
    <property type="molecule type" value="Genomic_DNA"/>
</dbReference>
<dbReference type="Gene3D" id="3.40.50.720">
    <property type="entry name" value="NAD(P)-binding Rossmann-like Domain"/>
    <property type="match status" value="1"/>
</dbReference>
<dbReference type="AlphaFoldDB" id="A0A0D1XZG7"/>
<reference evidence="2 4" key="2">
    <citation type="submission" date="2016-10" db="EMBL/GenBank/DDBJ databases">
        <authorList>
            <person name="de Groot N.N."/>
        </authorList>
    </citation>
    <scope>NUCLEOTIDE SEQUENCE [LARGE SCALE GENOMIC DNA]</scope>
    <source>
        <strain evidence="2 4">DSM 2895</strain>
    </source>
</reference>
<dbReference type="SUPFAM" id="SSF56784">
    <property type="entry name" value="HAD-like"/>
    <property type="match status" value="1"/>
</dbReference>
<gene>
    <name evidence="1" type="ORF">AF333_03035</name>
    <name evidence="2" type="ORF">SAMN04487909_104175</name>
</gene>
<evidence type="ECO:0000313" key="3">
    <source>
        <dbReference type="Proteomes" id="UP000037269"/>
    </source>
</evidence>
<dbReference type="InterPro" id="IPR036412">
    <property type="entry name" value="HAD-like_sf"/>
</dbReference>
<accession>A0A0D1XZG7</accession>
<dbReference type="GeneID" id="42304184"/>
<evidence type="ECO:0000313" key="2">
    <source>
        <dbReference type="EMBL" id="SDI48159.1"/>
    </source>
</evidence>
<evidence type="ECO:0000313" key="1">
    <source>
        <dbReference type="EMBL" id="KON94618.1"/>
    </source>
</evidence>